<protein>
    <recommendedName>
        <fullName evidence="3">Broad specificity phosphatase PhoE</fullName>
    </recommendedName>
</protein>
<gene>
    <name evidence="1" type="ORF">SAMN06297382_0044</name>
</gene>
<dbReference type="RefSeq" id="WP_089410590.1">
    <property type="nucleotide sequence ID" value="NZ_FZQA01000001.1"/>
</dbReference>
<accession>A0A239PKH5</accession>
<dbReference type="SUPFAM" id="SSF53254">
    <property type="entry name" value="Phosphoglycerate mutase-like"/>
    <property type="match status" value="1"/>
</dbReference>
<dbReference type="EMBL" id="FZQA01000001">
    <property type="protein sequence ID" value="SNT67554.1"/>
    <property type="molecule type" value="Genomic_DNA"/>
</dbReference>
<reference evidence="1 2" key="1">
    <citation type="submission" date="2017-07" db="EMBL/GenBank/DDBJ databases">
        <authorList>
            <person name="Sun Z.S."/>
            <person name="Albrecht U."/>
            <person name="Echele G."/>
            <person name="Lee C.C."/>
        </authorList>
    </citation>
    <scope>NUCLEOTIDE SEQUENCE [LARGE SCALE GENOMIC DNA]</scope>
    <source>
        <strain evidence="1 2">CGMCC 1.12710</strain>
    </source>
</reference>
<evidence type="ECO:0000313" key="2">
    <source>
        <dbReference type="Proteomes" id="UP000198346"/>
    </source>
</evidence>
<dbReference type="OrthoDB" id="7200944at2"/>
<evidence type="ECO:0008006" key="3">
    <source>
        <dbReference type="Google" id="ProtNLM"/>
    </source>
</evidence>
<dbReference type="InterPro" id="IPR029033">
    <property type="entry name" value="His_PPase_superfam"/>
</dbReference>
<proteinExistence type="predicted"/>
<dbReference type="Proteomes" id="UP000198346">
    <property type="component" value="Unassembled WGS sequence"/>
</dbReference>
<organism evidence="1 2">
    <name type="scientific">Amphiplicatus metriothermophilus</name>
    <dbReference type="NCBI Taxonomy" id="1519374"/>
    <lineage>
        <taxon>Bacteria</taxon>
        <taxon>Pseudomonadati</taxon>
        <taxon>Pseudomonadota</taxon>
        <taxon>Alphaproteobacteria</taxon>
        <taxon>Parvularculales</taxon>
        <taxon>Parvularculaceae</taxon>
        <taxon>Amphiplicatus</taxon>
    </lineage>
</organism>
<keyword evidence="2" id="KW-1185">Reference proteome</keyword>
<name>A0A239PKH5_9PROT</name>
<dbReference type="AlphaFoldDB" id="A0A239PKH5"/>
<evidence type="ECO:0000313" key="1">
    <source>
        <dbReference type="EMBL" id="SNT67554.1"/>
    </source>
</evidence>
<sequence length="204" mass="22934">MSGRIITARHGRPNLARDVKITAREYGDWWARYDASGLHPDEEPPAPLVELAAGAKTVLSSTLPRAIETARDVTLGRRKVPADPIFVEAPLPPPPIPFLRLSPGQWGVLSRLFWILGYAPAGVENHWQTWRRVGEIARRLTGLAEEGDVLLCAHGYLNWMIDRRLRREGWRRTGREGGNRYWSWRVYEPACARAPARTAAAAAE</sequence>